<dbReference type="AlphaFoldDB" id="A0A1H0LPH7"/>
<dbReference type="OrthoDB" id="1807191at2"/>
<feature type="domain" description="Phage conserved hypothetical protein C-terminal" evidence="1">
    <location>
        <begin position="175"/>
        <end position="245"/>
    </location>
</feature>
<evidence type="ECO:0000313" key="3">
    <source>
        <dbReference type="Proteomes" id="UP000198597"/>
    </source>
</evidence>
<reference evidence="2 3" key="1">
    <citation type="submission" date="2016-10" db="EMBL/GenBank/DDBJ databases">
        <authorList>
            <person name="de Groot N.N."/>
        </authorList>
    </citation>
    <scope>NUCLEOTIDE SEQUENCE [LARGE SCALE GENOMIC DNA]</scope>
    <source>
        <strain evidence="2 3">DSM 12272</strain>
    </source>
</reference>
<dbReference type="Pfam" id="PF13730">
    <property type="entry name" value="HTH_36"/>
    <property type="match status" value="1"/>
</dbReference>
<evidence type="ECO:0000313" key="2">
    <source>
        <dbReference type="EMBL" id="SDO70112.1"/>
    </source>
</evidence>
<dbReference type="Proteomes" id="UP000198597">
    <property type="component" value="Unassembled WGS sequence"/>
</dbReference>
<evidence type="ECO:0000259" key="1">
    <source>
        <dbReference type="Pfam" id="PF09524"/>
    </source>
</evidence>
<dbReference type="RefSeq" id="WP_089964891.1">
    <property type="nucleotide sequence ID" value="NZ_FNJM01000001.1"/>
</dbReference>
<keyword evidence="3" id="KW-1185">Reference proteome</keyword>
<name>A0A1H0LPH7_9CLOT</name>
<dbReference type="Pfam" id="PF09524">
    <property type="entry name" value="Phg_2220_C"/>
    <property type="match status" value="1"/>
</dbReference>
<dbReference type="EMBL" id="FNJM01000001">
    <property type="protein sequence ID" value="SDO70112.1"/>
    <property type="molecule type" value="Genomic_DNA"/>
</dbReference>
<dbReference type="STRING" id="94869.SAMN04488529_101156"/>
<dbReference type="InterPro" id="IPR011741">
    <property type="entry name" value="Phg_2220_C"/>
</dbReference>
<organism evidence="2 3">
    <name type="scientific">Clostridium gasigenes</name>
    <dbReference type="NCBI Taxonomy" id="94869"/>
    <lineage>
        <taxon>Bacteria</taxon>
        <taxon>Bacillati</taxon>
        <taxon>Bacillota</taxon>
        <taxon>Clostridia</taxon>
        <taxon>Eubacteriales</taxon>
        <taxon>Clostridiaceae</taxon>
        <taxon>Clostridium</taxon>
    </lineage>
</organism>
<sequence length="315" mass="37452">MKKEFKGIWIPSELWLNKDLGVMEKIFLVEITSLDREKGCYASNGYFSEFFSLSKTRCSAIIRTLRDKGYITIKLMYEEGKKFVKSRIIKVIKNIKSTKEEVMGSEDPEEENIEIVNHELEKENQYNKDDYFEDNYEKLQKVELSKGDENLPKDSVEKIEYDEKNDYKNPIYSEVIEYLNDKCEKNYKYNTETTRKLIKDRLTEGFCIEDFLKVINKKNEEWSNSPMEKYLRPGTLFGEKFERYLTEAEMNLKPSSFNNNFYLNGGQAYDNGYNNFENNRSYNKKTDFGEKERVICGDYTPLTEDEIKWAEENLF</sequence>
<protein>
    <recommendedName>
        <fullName evidence="1">Phage conserved hypothetical protein C-terminal domain-containing protein</fullName>
    </recommendedName>
</protein>
<gene>
    <name evidence="2" type="ORF">SAMN04488529_101156</name>
</gene>
<accession>A0A1H0LPH7</accession>
<proteinExistence type="predicted"/>
<dbReference type="NCBIfam" id="TIGR02220">
    <property type="entry name" value="phg_TIGR02220"/>
    <property type="match status" value="1"/>
</dbReference>